<reference evidence="7" key="2">
    <citation type="submission" date="2016-07" db="EMBL/GenBank/DDBJ databases">
        <title>Evolution of pathogenesis and genome organization in the Tremellales.</title>
        <authorList>
            <person name="Cuomo C."/>
            <person name="Litvintseva A."/>
            <person name="Heitman J."/>
            <person name="Chen Y."/>
            <person name="Sun S."/>
            <person name="Springer D."/>
            <person name="Dromer F."/>
            <person name="Young S."/>
            <person name="Zeng Q."/>
            <person name="Chapman S."/>
            <person name="Gujja S."/>
            <person name="Saif S."/>
            <person name="Birren B."/>
        </authorList>
    </citation>
    <scope>NUCLEOTIDE SEQUENCE</scope>
    <source>
        <strain evidence="7">CBS 10737</strain>
    </source>
</reference>
<proteinExistence type="predicted"/>
<evidence type="ECO:0000256" key="1">
    <source>
        <dbReference type="ARBA" id="ARBA00004141"/>
    </source>
</evidence>
<gene>
    <name evidence="7" type="ORF">I206_05613</name>
</gene>
<accession>A0A1B9HZY4</accession>
<keyword evidence="3 6" id="KW-0812">Transmembrane</keyword>
<evidence type="ECO:0000256" key="3">
    <source>
        <dbReference type="ARBA" id="ARBA00022692"/>
    </source>
</evidence>
<evidence type="ECO:0000256" key="6">
    <source>
        <dbReference type="SAM" id="Phobius"/>
    </source>
</evidence>
<reference evidence="7" key="1">
    <citation type="submission" date="2013-07" db="EMBL/GenBank/DDBJ databases">
        <title>The Genome Sequence of Cryptococcus pinus CBS10737.</title>
        <authorList>
            <consortium name="The Broad Institute Genome Sequencing Platform"/>
            <person name="Cuomo C."/>
            <person name="Litvintseva A."/>
            <person name="Chen Y."/>
            <person name="Heitman J."/>
            <person name="Sun S."/>
            <person name="Springer D."/>
            <person name="Dromer F."/>
            <person name="Young S.K."/>
            <person name="Zeng Q."/>
            <person name="Gargeya S."/>
            <person name="Fitzgerald M."/>
            <person name="Abouelleil A."/>
            <person name="Alvarado L."/>
            <person name="Berlin A.M."/>
            <person name="Chapman S.B."/>
            <person name="Dewar J."/>
            <person name="Goldberg J."/>
            <person name="Griggs A."/>
            <person name="Gujja S."/>
            <person name="Hansen M."/>
            <person name="Howarth C."/>
            <person name="Imamovic A."/>
            <person name="Larimer J."/>
            <person name="McCowan C."/>
            <person name="Murphy C."/>
            <person name="Pearson M."/>
            <person name="Priest M."/>
            <person name="Roberts A."/>
            <person name="Saif S."/>
            <person name="Shea T."/>
            <person name="Sykes S."/>
            <person name="Wortman J."/>
            <person name="Nusbaum C."/>
            <person name="Birren B."/>
        </authorList>
    </citation>
    <scope>NUCLEOTIDE SEQUENCE [LARGE SCALE GENOMIC DNA]</scope>
    <source>
        <strain evidence="7">CBS 10737</strain>
    </source>
</reference>
<dbReference type="OrthoDB" id="2962993at2759"/>
<keyword evidence="2" id="KW-0813">Transport</keyword>
<name>A0A1B9HZY4_9TREE</name>
<comment type="subcellular location">
    <subcellularLocation>
        <location evidence="1">Membrane</location>
        <topology evidence="1">Multi-pass membrane protein</topology>
    </subcellularLocation>
</comment>
<keyword evidence="4 6" id="KW-1133">Transmembrane helix</keyword>
<sequence length="87" mass="9725">MYCSLFNSEGSLTIGFGIIFAFFLPEYPIRAKRLLNPIERDLAVWRLEHEAGAAEGHDDTGTWEGFKMALKDPKVCLLFGIVTSNST</sequence>
<evidence type="ECO:0000313" key="7">
    <source>
        <dbReference type="EMBL" id="OCF48832.1"/>
    </source>
</evidence>
<organism evidence="7">
    <name type="scientific">Kwoniella pini CBS 10737</name>
    <dbReference type="NCBI Taxonomy" id="1296096"/>
    <lineage>
        <taxon>Eukaryota</taxon>
        <taxon>Fungi</taxon>
        <taxon>Dikarya</taxon>
        <taxon>Basidiomycota</taxon>
        <taxon>Agaricomycotina</taxon>
        <taxon>Tremellomycetes</taxon>
        <taxon>Tremellales</taxon>
        <taxon>Cryptococcaceae</taxon>
        <taxon>Kwoniella</taxon>
    </lineage>
</organism>
<evidence type="ECO:0000256" key="5">
    <source>
        <dbReference type="ARBA" id="ARBA00023136"/>
    </source>
</evidence>
<dbReference type="PANTHER" id="PTHR43791:SF23">
    <property type="entry name" value="MAJOR FACILITATOR SUPERFAMILY (MFS) PROFILE DOMAIN-CONTAINING PROTEIN"/>
    <property type="match status" value="1"/>
</dbReference>
<evidence type="ECO:0000256" key="2">
    <source>
        <dbReference type="ARBA" id="ARBA00022448"/>
    </source>
</evidence>
<evidence type="ECO:0000256" key="4">
    <source>
        <dbReference type="ARBA" id="ARBA00022989"/>
    </source>
</evidence>
<feature type="transmembrane region" description="Helical" evidence="6">
    <location>
        <begin position="12"/>
        <end position="29"/>
    </location>
</feature>
<dbReference type="EMBL" id="KI894013">
    <property type="protein sequence ID" value="OCF48832.1"/>
    <property type="molecule type" value="Genomic_DNA"/>
</dbReference>
<keyword evidence="5 6" id="KW-0472">Membrane</keyword>
<dbReference type="AlphaFoldDB" id="A0A1B9HZY4"/>
<dbReference type="PANTHER" id="PTHR43791">
    <property type="entry name" value="PERMEASE-RELATED"/>
    <property type="match status" value="1"/>
</dbReference>
<dbReference type="GO" id="GO:0016020">
    <property type="term" value="C:membrane"/>
    <property type="evidence" value="ECO:0007669"/>
    <property type="project" value="UniProtKB-SubCell"/>
</dbReference>
<protein>
    <submittedName>
        <fullName evidence="7">Uncharacterized protein</fullName>
    </submittedName>
</protein>
<dbReference type="GO" id="GO:0022857">
    <property type="term" value="F:transmembrane transporter activity"/>
    <property type="evidence" value="ECO:0007669"/>
    <property type="project" value="TreeGrafter"/>
</dbReference>